<sequence length="144" mass="17133">MRFAEFKELDKTDGEMNVELPTVKRMFDAFLNNTDKLIVRGYDPFGIQSKHTIVIEHKCKETNNTYTIKILHHNGSILNRKKYWKYVIFLQNKVKEEEGVFGDKEMEIINKKLNKLTSDFRINLSDFLSYCDYQKIILHHSLKI</sequence>
<name>A0A2N3IGZ0_9BACT</name>
<organism evidence="1 2">
    <name type="scientific">Labilibaculum manganireducens</name>
    <dbReference type="NCBI Taxonomy" id="1940525"/>
    <lineage>
        <taxon>Bacteria</taxon>
        <taxon>Pseudomonadati</taxon>
        <taxon>Bacteroidota</taxon>
        <taxon>Bacteroidia</taxon>
        <taxon>Marinilabiliales</taxon>
        <taxon>Marinifilaceae</taxon>
        <taxon>Labilibaculum</taxon>
    </lineage>
</organism>
<dbReference type="RefSeq" id="WP_101307949.1">
    <property type="nucleotide sequence ID" value="NZ_MVDE01000001.1"/>
</dbReference>
<comment type="caution">
    <text evidence="1">The sequence shown here is derived from an EMBL/GenBank/DDBJ whole genome shotgun (WGS) entry which is preliminary data.</text>
</comment>
<keyword evidence="2" id="KW-1185">Reference proteome</keyword>
<accession>A0A2N3IGZ0</accession>
<dbReference type="Proteomes" id="UP000233618">
    <property type="component" value="Unassembled WGS sequence"/>
</dbReference>
<evidence type="ECO:0000313" key="2">
    <source>
        <dbReference type="Proteomes" id="UP000233618"/>
    </source>
</evidence>
<evidence type="ECO:0000313" key="1">
    <source>
        <dbReference type="EMBL" id="PKQ69528.1"/>
    </source>
</evidence>
<dbReference type="AlphaFoldDB" id="A0A2N3IGZ0"/>
<proteinExistence type="predicted"/>
<reference evidence="1 2" key="1">
    <citation type="journal article" date="2017" name="Front. Microbiol.">
        <title>Labilibaculum manganireducens gen. nov., sp. nov. and Labilibaculum filiforme sp. nov., Novel Bacteroidetes Isolated from Subsurface Sediments of the Baltic Sea.</title>
        <authorList>
            <person name="Vandieken V."/>
            <person name="Marshall I.P."/>
            <person name="Niemann H."/>
            <person name="Engelen B."/>
            <person name="Cypionka H."/>
        </authorList>
    </citation>
    <scope>NUCLEOTIDE SEQUENCE [LARGE SCALE GENOMIC DNA]</scope>
    <source>
        <strain evidence="1 2">59.10-2M</strain>
    </source>
</reference>
<protein>
    <submittedName>
        <fullName evidence="1">Uncharacterized protein</fullName>
    </submittedName>
</protein>
<dbReference type="EMBL" id="MVDE01000001">
    <property type="protein sequence ID" value="PKQ69528.1"/>
    <property type="molecule type" value="Genomic_DNA"/>
</dbReference>
<gene>
    <name evidence="1" type="ORF">BZG01_00950</name>
</gene>